<feature type="compositionally biased region" description="Polar residues" evidence="1">
    <location>
        <begin position="43"/>
        <end position="54"/>
    </location>
</feature>
<reference evidence="3 4" key="3">
    <citation type="journal article" date="2017" name="G3 (Bethesda)">
        <title>Comparative analysis highlights variable genome content of wheat rusts and divergence of the mating loci.</title>
        <authorList>
            <person name="Cuomo C.A."/>
            <person name="Bakkeren G."/>
            <person name="Khalil H.B."/>
            <person name="Panwar V."/>
            <person name="Joly D."/>
            <person name="Linning R."/>
            <person name="Sakthikumar S."/>
            <person name="Song X."/>
            <person name="Adiconis X."/>
            <person name="Fan L."/>
            <person name="Goldberg J.M."/>
            <person name="Levin J.Z."/>
            <person name="Young S."/>
            <person name="Zeng Q."/>
            <person name="Anikster Y."/>
            <person name="Bruce M."/>
            <person name="Wang M."/>
            <person name="Yin C."/>
            <person name="McCallum B."/>
            <person name="Szabo L.J."/>
            <person name="Hulbert S."/>
            <person name="Chen X."/>
            <person name="Fellers J.P."/>
        </authorList>
    </citation>
    <scope>NUCLEOTIDE SEQUENCE</scope>
    <source>
        <strain evidence="4">Isolate 1-1 / race 1 (BBBD)</strain>
        <strain evidence="3">isolate 1-1 / race 1 (BBBD)</strain>
    </source>
</reference>
<evidence type="ECO:0000313" key="3">
    <source>
        <dbReference type="EnsemblFungi" id="PTTG_11407-t43_1-p1"/>
    </source>
</evidence>
<dbReference type="EnsemblFungi" id="PTTG_11407-t43_1">
    <property type="protein sequence ID" value="PTTG_11407-t43_1-p1"/>
    <property type="gene ID" value="PTTG_11407"/>
</dbReference>
<accession>A0A180G579</accession>
<dbReference type="EMBL" id="ADAS02000270">
    <property type="protein sequence ID" value="OAV87837.1"/>
    <property type="molecule type" value="Genomic_DNA"/>
</dbReference>
<feature type="non-terminal residue" evidence="2">
    <location>
        <position position="1"/>
    </location>
</feature>
<reference evidence="2" key="2">
    <citation type="submission" date="2016-05" db="EMBL/GenBank/DDBJ databases">
        <title>Comparative analysis highlights variable genome content of wheat rusts and divergence of the mating loci.</title>
        <authorList>
            <person name="Cuomo C.A."/>
            <person name="Bakkeren G."/>
            <person name="Szabo L."/>
            <person name="Khalil H."/>
            <person name="Joly D."/>
            <person name="Goldberg J."/>
            <person name="Young S."/>
            <person name="Zeng Q."/>
            <person name="Fellers J."/>
        </authorList>
    </citation>
    <scope>NUCLEOTIDE SEQUENCE [LARGE SCALE GENOMIC DNA]</scope>
    <source>
        <strain evidence="2">1-1 BBBD Race 1</strain>
    </source>
</reference>
<organism evidence="2">
    <name type="scientific">Puccinia triticina (isolate 1-1 / race 1 (BBBD))</name>
    <name type="common">Brown leaf rust fungus</name>
    <dbReference type="NCBI Taxonomy" id="630390"/>
    <lineage>
        <taxon>Eukaryota</taxon>
        <taxon>Fungi</taxon>
        <taxon>Dikarya</taxon>
        <taxon>Basidiomycota</taxon>
        <taxon>Pucciniomycotina</taxon>
        <taxon>Pucciniomycetes</taxon>
        <taxon>Pucciniales</taxon>
        <taxon>Pucciniaceae</taxon>
        <taxon>Puccinia</taxon>
    </lineage>
</organism>
<dbReference type="AlphaFoldDB" id="A0A180G579"/>
<name>A0A180G579_PUCT1</name>
<evidence type="ECO:0000313" key="4">
    <source>
        <dbReference type="Proteomes" id="UP000005240"/>
    </source>
</evidence>
<evidence type="ECO:0000313" key="2">
    <source>
        <dbReference type="EMBL" id="OAV87837.1"/>
    </source>
</evidence>
<sequence length="110" mass="10745">SLTPAGAATGGPPLVAGHHVYHTAIATAHGAPNGPAYVDYGTASPSGQLPTNTGHVDFGYAGGHPTGYAGGHPTGYAGGHPTGYPDGLVRSYPAGHADFTATTPGAERAL</sequence>
<gene>
    <name evidence="2" type="ORF">PTTG_11407</name>
</gene>
<protein>
    <submittedName>
        <fullName evidence="2 3">Uncharacterized protein</fullName>
    </submittedName>
</protein>
<evidence type="ECO:0000256" key="1">
    <source>
        <dbReference type="SAM" id="MobiDB-lite"/>
    </source>
</evidence>
<keyword evidence="4" id="KW-1185">Reference proteome</keyword>
<feature type="non-terminal residue" evidence="2">
    <location>
        <position position="110"/>
    </location>
</feature>
<feature type="compositionally biased region" description="Gly residues" evidence="1">
    <location>
        <begin position="60"/>
        <end position="81"/>
    </location>
</feature>
<reference evidence="3" key="4">
    <citation type="submission" date="2025-05" db="UniProtKB">
        <authorList>
            <consortium name="EnsemblFungi"/>
        </authorList>
    </citation>
    <scope>IDENTIFICATION</scope>
    <source>
        <strain evidence="3">isolate 1-1 / race 1 (BBBD)</strain>
    </source>
</reference>
<feature type="region of interest" description="Disordered" evidence="1">
    <location>
        <begin position="34"/>
        <end position="110"/>
    </location>
</feature>
<dbReference type="Proteomes" id="UP000005240">
    <property type="component" value="Unassembled WGS sequence"/>
</dbReference>
<proteinExistence type="predicted"/>
<dbReference type="VEuPathDB" id="FungiDB:PTTG_11407"/>
<reference evidence="2" key="1">
    <citation type="submission" date="2009-11" db="EMBL/GenBank/DDBJ databases">
        <authorList>
            <consortium name="The Broad Institute Genome Sequencing Platform"/>
            <person name="Ward D."/>
            <person name="Feldgarden M."/>
            <person name="Earl A."/>
            <person name="Young S.K."/>
            <person name="Zeng Q."/>
            <person name="Koehrsen M."/>
            <person name="Alvarado L."/>
            <person name="Berlin A."/>
            <person name="Bochicchio J."/>
            <person name="Borenstein D."/>
            <person name="Chapman S.B."/>
            <person name="Chen Z."/>
            <person name="Engels R."/>
            <person name="Freedman E."/>
            <person name="Gellesch M."/>
            <person name="Goldberg J."/>
            <person name="Griggs A."/>
            <person name="Gujja S."/>
            <person name="Heilman E."/>
            <person name="Heiman D."/>
            <person name="Hepburn T."/>
            <person name="Howarth C."/>
            <person name="Jen D."/>
            <person name="Larson L."/>
            <person name="Lewis B."/>
            <person name="Mehta T."/>
            <person name="Park D."/>
            <person name="Pearson M."/>
            <person name="Roberts A."/>
            <person name="Saif S."/>
            <person name="Shea T."/>
            <person name="Shenoy N."/>
            <person name="Sisk P."/>
            <person name="Stolte C."/>
            <person name="Sykes S."/>
            <person name="Thomson T."/>
            <person name="Walk T."/>
            <person name="White J."/>
            <person name="Yandava C."/>
            <person name="Izard J."/>
            <person name="Baranova O.V."/>
            <person name="Blanton J.M."/>
            <person name="Tanner A.C."/>
            <person name="Dewhirst F.E."/>
            <person name="Haas B."/>
            <person name="Nusbaum C."/>
            <person name="Birren B."/>
        </authorList>
    </citation>
    <scope>NUCLEOTIDE SEQUENCE [LARGE SCALE GENOMIC DNA]</scope>
    <source>
        <strain evidence="2">1-1 BBBD Race 1</strain>
    </source>
</reference>